<dbReference type="RefSeq" id="WP_309544399.1">
    <property type="nucleotide sequence ID" value="NZ_JAVRFG010000055.1"/>
</dbReference>
<accession>A0ABU2WBE6</accession>
<evidence type="ECO:0000313" key="1">
    <source>
        <dbReference type="EMBL" id="MDT0494619.1"/>
    </source>
</evidence>
<dbReference type="GeneID" id="97333946"/>
<dbReference type="EMBL" id="JAVRFG010000055">
    <property type="protein sequence ID" value="MDT0494619.1"/>
    <property type="molecule type" value="Genomic_DNA"/>
</dbReference>
<organism evidence="1 2">
    <name type="scientific">Streptomyces stephensoniae</name>
    <dbReference type="NCBI Taxonomy" id="3375367"/>
    <lineage>
        <taxon>Bacteria</taxon>
        <taxon>Bacillati</taxon>
        <taxon>Actinomycetota</taxon>
        <taxon>Actinomycetes</taxon>
        <taxon>Kitasatosporales</taxon>
        <taxon>Streptomycetaceae</taxon>
        <taxon>Streptomyces</taxon>
    </lineage>
</organism>
<name>A0ABU2WBE6_9ACTN</name>
<evidence type="ECO:0000313" key="2">
    <source>
        <dbReference type="Proteomes" id="UP001180556"/>
    </source>
</evidence>
<dbReference type="Proteomes" id="UP001180556">
    <property type="component" value="Unassembled WGS sequence"/>
</dbReference>
<reference evidence="2" key="1">
    <citation type="submission" date="2023-07" db="EMBL/GenBank/DDBJ databases">
        <title>30 novel species of actinomycetes from the DSMZ collection.</title>
        <authorList>
            <person name="Nouioui I."/>
        </authorList>
    </citation>
    <scope>NUCLEOTIDE SEQUENCE [LARGE SCALE GENOMIC DNA]</scope>
    <source>
        <strain evidence="2">DSM 40932</strain>
    </source>
</reference>
<dbReference type="NCBIfam" id="NF042937">
    <property type="entry name" value="leader_Ms4533A"/>
    <property type="match status" value="1"/>
</dbReference>
<gene>
    <name evidence="1" type="ORF">RM717_29380</name>
</gene>
<protein>
    <submittedName>
        <fullName evidence="1">Ms4533A family Cys-rich leader peptide</fullName>
    </submittedName>
</protein>
<comment type="caution">
    <text evidence="1">The sequence shown here is derived from an EMBL/GenBank/DDBJ whole genome shotgun (WGS) entry which is preliminary data.</text>
</comment>
<keyword evidence="2" id="KW-1185">Reference proteome</keyword>
<proteinExistence type="predicted"/>
<sequence length="31" mass="3195">MSRSPAPSEIAALELALLGVTGHCVADILCR</sequence>